<name>A0A151JLE3_9VIBR</name>
<dbReference type="Gene3D" id="2.60.40.2030">
    <property type="match status" value="1"/>
</dbReference>
<feature type="non-terminal residue" evidence="1">
    <location>
        <position position="90"/>
    </location>
</feature>
<gene>
    <name evidence="1" type="ORF">AUQ44_15905</name>
</gene>
<evidence type="ECO:0000313" key="1">
    <source>
        <dbReference type="EMBL" id="KYN26472.1"/>
    </source>
</evidence>
<evidence type="ECO:0000313" key="2">
    <source>
        <dbReference type="Proteomes" id="UP000075349"/>
    </source>
</evidence>
<dbReference type="SUPFAM" id="SSF141072">
    <property type="entry name" value="CalX-like"/>
    <property type="match status" value="1"/>
</dbReference>
<dbReference type="AlphaFoldDB" id="A0A151JLE3"/>
<protein>
    <recommendedName>
        <fullName evidence="3">Calx-beta domain-containing protein</fullName>
    </recommendedName>
</protein>
<accession>A0A151JLE3</accession>
<sequence length="90" mass="9082">MVRQATIAQRYPLSAAPTVSEGDSATFDVSLSNASTTATTVTLTLAGESATAGTDFTSTEVTITYQDGTTQTVAVNGDGTFDVAIPAGDT</sequence>
<dbReference type="EMBL" id="LOMK01000001">
    <property type="protein sequence ID" value="KYN26472.1"/>
    <property type="molecule type" value="Genomic_DNA"/>
</dbReference>
<reference evidence="2" key="1">
    <citation type="submission" date="2015-12" db="EMBL/GenBank/DDBJ databases">
        <authorList>
            <person name="Tarr C.L."/>
            <person name="Gladney L.M."/>
        </authorList>
    </citation>
    <scope>NUCLEOTIDE SEQUENCE [LARGE SCALE GENOMIC DNA]</scope>
    <source>
        <strain evidence="2">2756-81</strain>
    </source>
</reference>
<proteinExistence type="predicted"/>
<organism evidence="1 2">
    <name type="scientific">Vibrio cidicii</name>
    <dbReference type="NCBI Taxonomy" id="1763883"/>
    <lineage>
        <taxon>Bacteria</taxon>
        <taxon>Pseudomonadati</taxon>
        <taxon>Pseudomonadota</taxon>
        <taxon>Gammaproteobacteria</taxon>
        <taxon>Vibrionales</taxon>
        <taxon>Vibrionaceae</taxon>
        <taxon>Vibrio</taxon>
    </lineage>
</organism>
<evidence type="ECO:0008006" key="3">
    <source>
        <dbReference type="Google" id="ProtNLM"/>
    </source>
</evidence>
<dbReference type="InterPro" id="IPR038081">
    <property type="entry name" value="CalX-like_sf"/>
</dbReference>
<comment type="caution">
    <text evidence="1">The sequence shown here is derived from an EMBL/GenBank/DDBJ whole genome shotgun (WGS) entry which is preliminary data.</text>
</comment>
<dbReference type="Proteomes" id="UP000075349">
    <property type="component" value="Unassembled WGS sequence"/>
</dbReference>